<evidence type="ECO:0000256" key="9">
    <source>
        <dbReference type="ARBA" id="ARBA00023027"/>
    </source>
</evidence>
<evidence type="ECO:0000256" key="7">
    <source>
        <dbReference type="ARBA" id="ARBA00022946"/>
    </source>
</evidence>
<gene>
    <name evidence="14" type="ORF">WJX72_007865</name>
</gene>
<evidence type="ECO:0000256" key="5">
    <source>
        <dbReference type="ARBA" id="ARBA00022792"/>
    </source>
</evidence>
<dbReference type="InterPro" id="IPR045024">
    <property type="entry name" value="NDH-2"/>
</dbReference>
<evidence type="ECO:0000256" key="11">
    <source>
        <dbReference type="ARBA" id="ARBA00049010"/>
    </source>
</evidence>
<comment type="catalytic activity">
    <reaction evidence="10">
        <text>a quinone + NADH + H(+) = a quinol + NAD(+)</text>
        <dbReference type="Rhea" id="RHEA:46160"/>
        <dbReference type="ChEBI" id="CHEBI:15378"/>
        <dbReference type="ChEBI" id="CHEBI:24646"/>
        <dbReference type="ChEBI" id="CHEBI:57540"/>
        <dbReference type="ChEBI" id="CHEBI:57945"/>
        <dbReference type="ChEBI" id="CHEBI:132124"/>
        <dbReference type="EC" id="1.6.5.9"/>
    </reaction>
</comment>
<reference evidence="14 15" key="1">
    <citation type="journal article" date="2024" name="Nat. Commun.">
        <title>Phylogenomics reveals the evolutionary origins of lichenization in chlorophyte algae.</title>
        <authorList>
            <person name="Puginier C."/>
            <person name="Libourel C."/>
            <person name="Otte J."/>
            <person name="Skaloud P."/>
            <person name="Haon M."/>
            <person name="Grisel S."/>
            <person name="Petersen M."/>
            <person name="Berrin J.G."/>
            <person name="Delaux P.M."/>
            <person name="Dal Grande F."/>
            <person name="Keller J."/>
        </authorList>
    </citation>
    <scope>NUCLEOTIDE SEQUENCE [LARGE SCALE GENOMIC DNA]</scope>
    <source>
        <strain evidence="14 15">SAG 2043</strain>
    </source>
</reference>
<keyword evidence="6" id="KW-0274">FAD</keyword>
<keyword evidence="4" id="KW-0285">Flavoprotein</keyword>
<dbReference type="GO" id="GO:0005509">
    <property type="term" value="F:calcium ion binding"/>
    <property type="evidence" value="ECO:0007669"/>
    <property type="project" value="InterPro"/>
</dbReference>
<dbReference type="Pfam" id="PF07992">
    <property type="entry name" value="Pyr_redox_2"/>
    <property type="match status" value="1"/>
</dbReference>
<evidence type="ECO:0000256" key="2">
    <source>
        <dbReference type="ARBA" id="ARBA00005272"/>
    </source>
</evidence>
<evidence type="ECO:0000256" key="12">
    <source>
        <dbReference type="SAM" id="MobiDB-lite"/>
    </source>
</evidence>
<dbReference type="Gene3D" id="3.50.50.100">
    <property type="match status" value="2"/>
</dbReference>
<keyword evidence="5" id="KW-0999">Mitochondrion inner membrane</keyword>
<evidence type="ECO:0000313" key="15">
    <source>
        <dbReference type="Proteomes" id="UP001489004"/>
    </source>
</evidence>
<dbReference type="GO" id="GO:0050136">
    <property type="term" value="F:NADH dehydrogenase (quinone) (non-electrogenic) activity"/>
    <property type="evidence" value="ECO:0007669"/>
    <property type="project" value="UniProtKB-EC"/>
</dbReference>
<name>A0AAW1Q4C8_9CHLO</name>
<dbReference type="EC" id="1.6.5.9" evidence="3"/>
<dbReference type="InterPro" id="IPR036188">
    <property type="entry name" value="FAD/NAD-bd_sf"/>
</dbReference>
<dbReference type="EMBL" id="JALJOR010000006">
    <property type="protein sequence ID" value="KAK9815675.1"/>
    <property type="molecule type" value="Genomic_DNA"/>
</dbReference>
<dbReference type="InterPro" id="IPR054585">
    <property type="entry name" value="NDH2-like_C"/>
</dbReference>
<accession>A0AAW1Q4C8</accession>
<dbReference type="InterPro" id="IPR023753">
    <property type="entry name" value="FAD/NAD-binding_dom"/>
</dbReference>
<comment type="similarity">
    <text evidence="2">Belongs to the NADH dehydrogenase family.</text>
</comment>
<dbReference type="Pfam" id="PF22366">
    <property type="entry name" value="NDH2_C"/>
    <property type="match status" value="1"/>
</dbReference>
<keyword evidence="9" id="KW-0520">NAD</keyword>
<dbReference type="SUPFAM" id="SSF51905">
    <property type="entry name" value="FAD/NAD(P)-binding domain"/>
    <property type="match status" value="2"/>
</dbReference>
<dbReference type="PANTHER" id="PTHR43706:SF47">
    <property type="entry name" value="EXTERNAL NADH-UBIQUINONE OXIDOREDUCTASE 1, MITOCHONDRIAL-RELATED"/>
    <property type="match status" value="1"/>
</dbReference>
<evidence type="ECO:0000256" key="10">
    <source>
        <dbReference type="ARBA" id="ARBA00047599"/>
    </source>
</evidence>
<feature type="region of interest" description="Disordered" evidence="12">
    <location>
        <begin position="25"/>
        <end position="46"/>
    </location>
</feature>
<dbReference type="Proteomes" id="UP001489004">
    <property type="component" value="Unassembled WGS sequence"/>
</dbReference>
<organism evidence="14 15">
    <name type="scientific">[Myrmecia] bisecta</name>
    <dbReference type="NCBI Taxonomy" id="41462"/>
    <lineage>
        <taxon>Eukaryota</taxon>
        <taxon>Viridiplantae</taxon>
        <taxon>Chlorophyta</taxon>
        <taxon>core chlorophytes</taxon>
        <taxon>Trebouxiophyceae</taxon>
        <taxon>Trebouxiales</taxon>
        <taxon>Trebouxiaceae</taxon>
        <taxon>Myrmecia</taxon>
    </lineage>
</organism>
<dbReference type="AlphaFoldDB" id="A0AAW1Q4C8"/>
<evidence type="ECO:0000256" key="6">
    <source>
        <dbReference type="ARBA" id="ARBA00022827"/>
    </source>
</evidence>
<evidence type="ECO:0000313" key="14">
    <source>
        <dbReference type="EMBL" id="KAK9815675.1"/>
    </source>
</evidence>
<dbReference type="GO" id="GO:0005743">
    <property type="term" value="C:mitochondrial inner membrane"/>
    <property type="evidence" value="ECO:0007669"/>
    <property type="project" value="UniProtKB-SubCell"/>
</dbReference>
<keyword evidence="5" id="KW-0496">Mitochondrion</keyword>
<dbReference type="PANTHER" id="PTHR43706">
    <property type="entry name" value="NADH DEHYDROGENASE"/>
    <property type="match status" value="1"/>
</dbReference>
<evidence type="ECO:0000256" key="1">
    <source>
        <dbReference type="ARBA" id="ARBA00004637"/>
    </source>
</evidence>
<comment type="subcellular location">
    <subcellularLocation>
        <location evidence="1">Mitochondrion inner membrane</location>
        <topology evidence="1">Peripheral membrane protein</topology>
    </subcellularLocation>
</comment>
<evidence type="ECO:0000256" key="3">
    <source>
        <dbReference type="ARBA" id="ARBA00012637"/>
    </source>
</evidence>
<keyword evidence="8" id="KW-0560">Oxidoreductase</keyword>
<evidence type="ECO:0000256" key="4">
    <source>
        <dbReference type="ARBA" id="ARBA00022630"/>
    </source>
</evidence>
<dbReference type="InterPro" id="IPR002048">
    <property type="entry name" value="EF_hand_dom"/>
</dbReference>
<feature type="domain" description="EF-hand" evidence="13">
    <location>
        <begin position="376"/>
        <end position="411"/>
    </location>
</feature>
<comment type="caution">
    <text evidence="14">The sequence shown here is derived from an EMBL/GenBank/DDBJ whole genome shotgun (WGS) entry which is preliminary data.</text>
</comment>
<protein>
    <recommendedName>
        <fullName evidence="3">NADH:ubiquinone reductase (non-electrogenic)</fullName>
        <ecNumber evidence="3">1.6.5.9</ecNumber>
    </recommendedName>
</protein>
<keyword evidence="7" id="KW-0809">Transit peptide</keyword>
<sequence length="593" mass="65752">MPANRHVARQTRTQRLPCTVASITIQRPETKGQKPSGHNLPADGSSQVLDKPRVVILGSGWAAVSLVKALNKSASKQYDITLISPRNYFLYTPLLPAVASGTVEERSIVEPIRKIASGKGRYFEAVCESIDPNKRTLVACFPQDVGLAEACFKVPFDLLVLAVGSVTNTFGIEGVEEHCFFFKDISDAHRLRRHVSECFERASLPATTPEERRSLLSFVVVGGGPTGVEVAAELHDMLLEDMRRIYPALMSDVHICIIDTHDHVLSTYDRAISEYASNEFRRSGIEMVLHARVSAVHSSAVDVVHEDGRVTELASSTTIWATGVAMHPLVKQLQEKLPPGLQTHFRSITTDEYLRVKGSGGTIFALGDAATIEQDKAMDHASELFERADTHHHGKLNLDEVRAIVRAASKEYTQFKEYLRFLDGHCGAKRFGGMVARSLQAAHLINQPHRKPAADDPLWGDLAFDEQTQLTREQFTELLRKIDKGLRALPATGQVAKQQGEYLARLMATSQLAPSQPLPPQVKPFHYRHKGQFAYVGRDRAVVDAPLAKAAGISTGLLWRSFETISQISLRNMMLVSIDWLRTKLFGRDISRV</sequence>
<evidence type="ECO:0000259" key="13">
    <source>
        <dbReference type="PROSITE" id="PS50222"/>
    </source>
</evidence>
<proteinExistence type="inferred from homology"/>
<dbReference type="PROSITE" id="PS50222">
    <property type="entry name" value="EF_HAND_2"/>
    <property type="match status" value="1"/>
</dbReference>
<keyword evidence="5" id="KW-0472">Membrane</keyword>
<dbReference type="PRINTS" id="PR00368">
    <property type="entry name" value="FADPNR"/>
</dbReference>
<evidence type="ECO:0000256" key="8">
    <source>
        <dbReference type="ARBA" id="ARBA00023002"/>
    </source>
</evidence>
<comment type="catalytic activity">
    <reaction evidence="11">
        <text>a ubiquinone + NADH + H(+) = a ubiquinol + NAD(+)</text>
        <dbReference type="Rhea" id="RHEA:23152"/>
        <dbReference type="Rhea" id="RHEA-COMP:9565"/>
        <dbReference type="Rhea" id="RHEA-COMP:9566"/>
        <dbReference type="ChEBI" id="CHEBI:15378"/>
        <dbReference type="ChEBI" id="CHEBI:16389"/>
        <dbReference type="ChEBI" id="CHEBI:17976"/>
        <dbReference type="ChEBI" id="CHEBI:57540"/>
        <dbReference type="ChEBI" id="CHEBI:57945"/>
    </reaction>
</comment>
<keyword evidence="15" id="KW-1185">Reference proteome</keyword>